<dbReference type="Pfam" id="PF09983">
    <property type="entry name" value="JetD_C"/>
    <property type="match status" value="1"/>
</dbReference>
<accession>A0A5D4TR95</accession>
<evidence type="ECO:0000313" key="3">
    <source>
        <dbReference type="Proteomes" id="UP000325054"/>
    </source>
</evidence>
<dbReference type="AlphaFoldDB" id="A0A5D4TR95"/>
<evidence type="ECO:0000259" key="1">
    <source>
        <dbReference type="Pfam" id="PF09983"/>
    </source>
</evidence>
<organism evidence="2 3">
    <name type="scientific">Rossellomorea aquimaris</name>
    <dbReference type="NCBI Taxonomy" id="189382"/>
    <lineage>
        <taxon>Bacteria</taxon>
        <taxon>Bacillati</taxon>
        <taxon>Bacillota</taxon>
        <taxon>Bacilli</taxon>
        <taxon>Bacillales</taxon>
        <taxon>Bacillaceae</taxon>
        <taxon>Rossellomorea</taxon>
    </lineage>
</organism>
<dbReference type="Proteomes" id="UP000325054">
    <property type="component" value="Unassembled WGS sequence"/>
</dbReference>
<sequence length="378" mass="44991">MNLDKVILDYLYSLQETQGVSKRLLKTADIECKIVKLVGGQREYNHHYGYRFLFDSISKLMEEGILVPLAAPVTNGKKPSLHQKYWLIPKEVQYQWNPRQMAKVMRHLNLEFYIRNKHCQTLKEWELIQCIYDFMVIRESCVVINREERSNSLFKHIKLPDKIEPEKFLSSSSGKALMNRLNLTPADLKYKWVREPFHFWKNEKASAANMREVLIIEGLPTYNTIKEYLQTDLPWYFGPFPGLIVWGEGYRIESTINYLQEVAGKVESLNIRYLGDLDYEGFNIFINLKQKNRRLHISLALPFYLFLLKFKTEFKTGVTKKQRIVEKNLIHLRQEFVGYEVEFGVLHELWMHKERIAQECINFETILRKGEYLEWKGY</sequence>
<gene>
    <name evidence="2" type="ORF">FZC80_14885</name>
</gene>
<dbReference type="OrthoDB" id="9809365at2"/>
<name>A0A5D4TR95_9BACI</name>
<proteinExistence type="predicted"/>
<reference evidence="2 3" key="1">
    <citation type="submission" date="2019-08" db="EMBL/GenBank/DDBJ databases">
        <title>Bacillus genomes from the desert of Cuatro Cienegas, Coahuila.</title>
        <authorList>
            <person name="Olmedo-Alvarez G."/>
        </authorList>
    </citation>
    <scope>NUCLEOTIDE SEQUENCE [LARGE SCALE GENOMIC DNA]</scope>
    <source>
        <strain evidence="2 3">CH451a_14T</strain>
    </source>
</reference>
<dbReference type="RefSeq" id="WP_148992286.1">
    <property type="nucleotide sequence ID" value="NZ_VTEW01000012.1"/>
</dbReference>
<protein>
    <recommendedName>
        <fullName evidence="1">Wadjet protein JetD C-terminal domain-containing protein</fullName>
    </recommendedName>
</protein>
<dbReference type="EMBL" id="VTEW01000012">
    <property type="protein sequence ID" value="TYS76586.1"/>
    <property type="molecule type" value="Genomic_DNA"/>
</dbReference>
<feature type="domain" description="Wadjet protein JetD C-terminal" evidence="1">
    <location>
        <begin position="206"/>
        <end position="366"/>
    </location>
</feature>
<evidence type="ECO:0000313" key="2">
    <source>
        <dbReference type="EMBL" id="TYS76586.1"/>
    </source>
</evidence>
<comment type="caution">
    <text evidence="2">The sequence shown here is derived from an EMBL/GenBank/DDBJ whole genome shotgun (WGS) entry which is preliminary data.</text>
</comment>
<dbReference type="InterPro" id="IPR024534">
    <property type="entry name" value="JetD_C"/>
</dbReference>